<name>A0A6J6QY71_9ZZZZ</name>
<evidence type="ECO:0000313" key="2">
    <source>
        <dbReference type="EMBL" id="CAB4715829.1"/>
    </source>
</evidence>
<sequence>MYTRILGLLFVEGSTRILTGRAADSRVSDPVPKYSAPIAPFGATNPPGRIQKPDVPSLPSLVSGPRTASALGTPPKILFVHSPSP</sequence>
<reference evidence="2" key="1">
    <citation type="submission" date="2020-05" db="EMBL/GenBank/DDBJ databases">
        <authorList>
            <person name="Chiriac C."/>
            <person name="Salcher M."/>
            <person name="Ghai R."/>
            <person name="Kavagutti S V."/>
        </authorList>
    </citation>
    <scope>NUCLEOTIDE SEQUENCE</scope>
</reference>
<protein>
    <submittedName>
        <fullName evidence="2">Unannotated protein</fullName>
    </submittedName>
</protein>
<evidence type="ECO:0000256" key="1">
    <source>
        <dbReference type="SAM" id="MobiDB-lite"/>
    </source>
</evidence>
<dbReference type="AlphaFoldDB" id="A0A6J6QY71"/>
<gene>
    <name evidence="2" type="ORF">UFOPK2662_00372</name>
    <name evidence="3" type="ORF">UFOPK4242_00481</name>
</gene>
<dbReference type="EMBL" id="CAFBQC010000016">
    <property type="protein sequence ID" value="CAB5041218.1"/>
    <property type="molecule type" value="Genomic_DNA"/>
</dbReference>
<organism evidence="2">
    <name type="scientific">freshwater metagenome</name>
    <dbReference type="NCBI Taxonomy" id="449393"/>
    <lineage>
        <taxon>unclassified sequences</taxon>
        <taxon>metagenomes</taxon>
        <taxon>ecological metagenomes</taxon>
    </lineage>
</organism>
<accession>A0A6J6QY71</accession>
<evidence type="ECO:0000313" key="3">
    <source>
        <dbReference type="EMBL" id="CAB5041218.1"/>
    </source>
</evidence>
<dbReference type="EMBL" id="CAEZYI010000012">
    <property type="protein sequence ID" value="CAB4715829.1"/>
    <property type="molecule type" value="Genomic_DNA"/>
</dbReference>
<feature type="region of interest" description="Disordered" evidence="1">
    <location>
        <begin position="39"/>
        <end position="75"/>
    </location>
</feature>
<proteinExistence type="predicted"/>